<organism evidence="1 2">
    <name type="scientific">Punica granatum</name>
    <name type="common">Pomegranate</name>
    <dbReference type="NCBI Taxonomy" id="22663"/>
    <lineage>
        <taxon>Eukaryota</taxon>
        <taxon>Viridiplantae</taxon>
        <taxon>Streptophyta</taxon>
        <taxon>Embryophyta</taxon>
        <taxon>Tracheophyta</taxon>
        <taxon>Spermatophyta</taxon>
        <taxon>Magnoliopsida</taxon>
        <taxon>eudicotyledons</taxon>
        <taxon>Gunneridae</taxon>
        <taxon>Pentapetalae</taxon>
        <taxon>rosids</taxon>
        <taxon>malvids</taxon>
        <taxon>Myrtales</taxon>
        <taxon>Lythraceae</taxon>
        <taxon>Punica</taxon>
    </lineage>
</organism>
<name>A0A2I0HFT9_PUNGR</name>
<accession>A0A2I0HFT9</accession>
<gene>
    <name evidence="1" type="ORF">CRG98_049116</name>
</gene>
<dbReference type="Proteomes" id="UP000233551">
    <property type="component" value="Unassembled WGS sequence"/>
</dbReference>
<feature type="non-terminal residue" evidence="1">
    <location>
        <position position="70"/>
    </location>
</feature>
<evidence type="ECO:0000313" key="1">
    <source>
        <dbReference type="EMBL" id="PKI26195.1"/>
    </source>
</evidence>
<evidence type="ECO:0008006" key="3">
    <source>
        <dbReference type="Google" id="ProtNLM"/>
    </source>
</evidence>
<keyword evidence="2" id="KW-1185">Reference proteome</keyword>
<evidence type="ECO:0000313" key="2">
    <source>
        <dbReference type="Proteomes" id="UP000233551"/>
    </source>
</evidence>
<dbReference type="EMBL" id="PGOL01035287">
    <property type="protein sequence ID" value="PKI26195.1"/>
    <property type="molecule type" value="Genomic_DNA"/>
</dbReference>
<sequence length="70" mass="8076">MASGFSVGSIQPQIPRFDGKNFEHWKIQMEVLFGFQELSEIIEDGFEEPMATANLTAEEQRTLKENRKKD</sequence>
<proteinExistence type="predicted"/>
<protein>
    <recommendedName>
        <fullName evidence="3">DUF4219 domain-containing protein</fullName>
    </recommendedName>
</protein>
<comment type="caution">
    <text evidence="1">The sequence shown here is derived from an EMBL/GenBank/DDBJ whole genome shotgun (WGS) entry which is preliminary data.</text>
</comment>
<reference evidence="1 2" key="1">
    <citation type="submission" date="2017-11" db="EMBL/GenBank/DDBJ databases">
        <title>De-novo sequencing of pomegranate (Punica granatum L.) genome.</title>
        <authorList>
            <person name="Akparov Z."/>
            <person name="Amiraslanov A."/>
            <person name="Hajiyeva S."/>
            <person name="Abbasov M."/>
            <person name="Kaur K."/>
            <person name="Hamwieh A."/>
            <person name="Solovyev V."/>
            <person name="Salamov A."/>
            <person name="Braich B."/>
            <person name="Kosarev P."/>
            <person name="Mahmoud A."/>
            <person name="Hajiyev E."/>
            <person name="Babayeva S."/>
            <person name="Izzatullayeva V."/>
            <person name="Mammadov A."/>
            <person name="Mammadov A."/>
            <person name="Sharifova S."/>
            <person name="Ojaghi J."/>
            <person name="Eynullazada K."/>
            <person name="Bayramov B."/>
            <person name="Abdulazimova A."/>
            <person name="Shahmuradov I."/>
        </authorList>
    </citation>
    <scope>NUCLEOTIDE SEQUENCE [LARGE SCALE GENOMIC DNA]</scope>
    <source>
        <strain evidence="2">cv. AG2017</strain>
        <tissue evidence="1">Leaf</tissue>
    </source>
</reference>
<dbReference type="AlphaFoldDB" id="A0A2I0HFT9"/>